<name>A0AA96WXS7_9CYAN</name>
<dbReference type="FunFam" id="1.10.10.10:FF:000001">
    <property type="entry name" value="LysR family transcriptional regulator"/>
    <property type="match status" value="1"/>
</dbReference>
<evidence type="ECO:0000313" key="6">
    <source>
        <dbReference type="EMBL" id="WNZ26487.1"/>
    </source>
</evidence>
<dbReference type="InterPro" id="IPR005119">
    <property type="entry name" value="LysR_subst-bd"/>
</dbReference>
<dbReference type="CDD" id="cd08414">
    <property type="entry name" value="PBP2_LTTR_aromatics_like"/>
    <property type="match status" value="1"/>
</dbReference>
<dbReference type="PRINTS" id="PR00039">
    <property type="entry name" value="HTHLYSR"/>
</dbReference>
<gene>
    <name evidence="6" type="ORF">HJG54_07635</name>
</gene>
<dbReference type="PANTHER" id="PTHR30346:SF0">
    <property type="entry name" value="HCA OPERON TRANSCRIPTIONAL ACTIVATOR HCAR"/>
    <property type="match status" value="1"/>
</dbReference>
<evidence type="ECO:0000259" key="5">
    <source>
        <dbReference type="PROSITE" id="PS50931"/>
    </source>
</evidence>
<dbReference type="SUPFAM" id="SSF46785">
    <property type="entry name" value="Winged helix' DNA-binding domain"/>
    <property type="match status" value="1"/>
</dbReference>
<reference evidence="6" key="1">
    <citation type="submission" date="2020-05" db="EMBL/GenBank/DDBJ databases">
        <authorList>
            <person name="Zhu T."/>
            <person name="Keshari N."/>
            <person name="Lu X."/>
        </authorList>
    </citation>
    <scope>NUCLEOTIDE SEQUENCE</scope>
    <source>
        <strain evidence="6">NK1-12</strain>
    </source>
</reference>
<dbReference type="GO" id="GO:0003700">
    <property type="term" value="F:DNA-binding transcription factor activity"/>
    <property type="evidence" value="ECO:0007669"/>
    <property type="project" value="InterPro"/>
</dbReference>
<proteinExistence type="inferred from homology"/>
<evidence type="ECO:0000256" key="4">
    <source>
        <dbReference type="ARBA" id="ARBA00023163"/>
    </source>
</evidence>
<protein>
    <submittedName>
        <fullName evidence="6">LysR family transcriptional regulator</fullName>
    </submittedName>
</protein>
<evidence type="ECO:0000256" key="1">
    <source>
        <dbReference type="ARBA" id="ARBA00009437"/>
    </source>
</evidence>
<dbReference type="AlphaFoldDB" id="A0AA96WXS7"/>
<dbReference type="Pfam" id="PF00126">
    <property type="entry name" value="HTH_1"/>
    <property type="match status" value="1"/>
</dbReference>
<accession>A0AA96WXS7</accession>
<dbReference type="PANTHER" id="PTHR30346">
    <property type="entry name" value="TRANSCRIPTIONAL DUAL REGULATOR HCAR-RELATED"/>
    <property type="match status" value="1"/>
</dbReference>
<dbReference type="InterPro" id="IPR036388">
    <property type="entry name" value="WH-like_DNA-bd_sf"/>
</dbReference>
<dbReference type="InterPro" id="IPR000847">
    <property type="entry name" value="LysR_HTH_N"/>
</dbReference>
<evidence type="ECO:0000256" key="3">
    <source>
        <dbReference type="ARBA" id="ARBA00023125"/>
    </source>
</evidence>
<dbReference type="EMBL" id="CP053586">
    <property type="protein sequence ID" value="WNZ26487.1"/>
    <property type="molecule type" value="Genomic_DNA"/>
</dbReference>
<organism evidence="6">
    <name type="scientific">Leptolyngbya sp. NK1-12</name>
    <dbReference type="NCBI Taxonomy" id="2547451"/>
    <lineage>
        <taxon>Bacteria</taxon>
        <taxon>Bacillati</taxon>
        <taxon>Cyanobacteriota</taxon>
        <taxon>Cyanophyceae</taxon>
        <taxon>Leptolyngbyales</taxon>
        <taxon>Leptolyngbyaceae</taxon>
        <taxon>Leptolyngbya group</taxon>
        <taxon>Leptolyngbya</taxon>
    </lineage>
</organism>
<evidence type="ECO:0000256" key="2">
    <source>
        <dbReference type="ARBA" id="ARBA00023015"/>
    </source>
</evidence>
<comment type="similarity">
    <text evidence="1">Belongs to the LysR transcriptional regulatory family.</text>
</comment>
<dbReference type="InterPro" id="IPR036390">
    <property type="entry name" value="WH_DNA-bd_sf"/>
</dbReference>
<dbReference type="Gene3D" id="3.40.190.10">
    <property type="entry name" value="Periplasmic binding protein-like II"/>
    <property type="match status" value="2"/>
</dbReference>
<dbReference type="PROSITE" id="PS50931">
    <property type="entry name" value="HTH_LYSR"/>
    <property type="match status" value="1"/>
</dbReference>
<keyword evidence="2" id="KW-0805">Transcription regulation</keyword>
<keyword evidence="4" id="KW-0804">Transcription</keyword>
<sequence length="295" mass="33129">MELRHLRYFIAVAEELHFGRAAERLHMAQPPLSQQIKQLEAELGFQLFHRTKRSVQLTEAGQVFLAESRKLLHQLEQAIQTGRQVSRGEKGQLVIGFVSSAAYNVLPVILRRFRSQVPAVRLELHEMPTNEQLDWLRDGKIDIGFLRPPVEDKALQVTTIVREPMVVALPENHPLTDASQITLSQLANEGFILFPRPLSPRAYDQIISLCQQAGFSPNVVQEAMQMQTIVSLVAGGIGVSIVPVSLENMQRTGVVYKPLAEPAPCAEIAVAWRQNDHSPSIQRFLEIVNQAMILR</sequence>
<dbReference type="GO" id="GO:0003677">
    <property type="term" value="F:DNA binding"/>
    <property type="evidence" value="ECO:0007669"/>
    <property type="project" value="UniProtKB-KW"/>
</dbReference>
<dbReference type="SUPFAM" id="SSF53850">
    <property type="entry name" value="Periplasmic binding protein-like II"/>
    <property type="match status" value="1"/>
</dbReference>
<dbReference type="GO" id="GO:0032993">
    <property type="term" value="C:protein-DNA complex"/>
    <property type="evidence" value="ECO:0007669"/>
    <property type="project" value="TreeGrafter"/>
</dbReference>
<feature type="domain" description="HTH lysR-type" evidence="5">
    <location>
        <begin position="1"/>
        <end position="58"/>
    </location>
</feature>
<dbReference type="Gene3D" id="1.10.10.10">
    <property type="entry name" value="Winged helix-like DNA-binding domain superfamily/Winged helix DNA-binding domain"/>
    <property type="match status" value="1"/>
</dbReference>
<dbReference type="Pfam" id="PF03466">
    <property type="entry name" value="LysR_substrate"/>
    <property type="match status" value="1"/>
</dbReference>
<keyword evidence="3" id="KW-0238">DNA-binding</keyword>